<reference evidence="2 3" key="1">
    <citation type="submission" date="2016-10" db="EMBL/GenBank/DDBJ databases">
        <title>Updated version of Genome Assembly of Janthinobacterium lividum ERGS5:01.</title>
        <authorList>
            <person name="Kumar R."/>
            <person name="Acharya V."/>
            <person name="Singh D."/>
        </authorList>
    </citation>
    <scope>NUCLEOTIDE SEQUENCE [LARGE SCALE GENOMIC DNA]</scope>
    <source>
        <strain evidence="2 3">ERGS5:01</strain>
    </source>
</reference>
<dbReference type="EMBL" id="MAQB02000003">
    <property type="protein sequence ID" value="OFJ47592.1"/>
    <property type="molecule type" value="Genomic_DNA"/>
</dbReference>
<protein>
    <submittedName>
        <fullName evidence="2">Uncharacterized protein</fullName>
    </submittedName>
</protein>
<dbReference type="Proteomes" id="UP000092634">
    <property type="component" value="Unassembled WGS sequence"/>
</dbReference>
<evidence type="ECO:0000256" key="1">
    <source>
        <dbReference type="SAM" id="MobiDB-lite"/>
    </source>
</evidence>
<name>A0A1E8PMP5_9BURK</name>
<evidence type="ECO:0000313" key="2">
    <source>
        <dbReference type="EMBL" id="OFJ47592.1"/>
    </source>
</evidence>
<proteinExistence type="predicted"/>
<sequence>MATAKQNLGKMPCPHCGDPVAVFKSSTGKLSYKCQDADCEASCFAEAHSGVARKWLALLPSRVPEAVPVPEVPPAATLPSKPAPKAGGFTLGGL</sequence>
<evidence type="ECO:0000313" key="3">
    <source>
        <dbReference type="Proteomes" id="UP000092634"/>
    </source>
</evidence>
<accession>A0A1E8PMP5</accession>
<feature type="region of interest" description="Disordered" evidence="1">
    <location>
        <begin position="72"/>
        <end position="94"/>
    </location>
</feature>
<dbReference type="AlphaFoldDB" id="A0A1E8PMP5"/>
<comment type="caution">
    <text evidence="2">The sequence shown here is derived from an EMBL/GenBank/DDBJ whole genome shotgun (WGS) entry which is preliminary data.</text>
</comment>
<organism evidence="2 3">
    <name type="scientific">Janthinobacterium lividum</name>
    <dbReference type="NCBI Taxonomy" id="29581"/>
    <lineage>
        <taxon>Bacteria</taxon>
        <taxon>Pseudomonadati</taxon>
        <taxon>Pseudomonadota</taxon>
        <taxon>Betaproteobacteria</taxon>
        <taxon>Burkholderiales</taxon>
        <taxon>Oxalobacteraceae</taxon>
        <taxon>Janthinobacterium</taxon>
    </lineage>
</organism>
<gene>
    <name evidence="2" type="ORF">BA896_023320</name>
</gene>